<comment type="caution">
    <text evidence="2">The sequence shown here is derived from an EMBL/GenBank/DDBJ whole genome shotgun (WGS) entry which is preliminary data.</text>
</comment>
<accession>A0A0D1L7U6</accession>
<dbReference type="Gene3D" id="3.40.50.410">
    <property type="entry name" value="von Willebrand factor, type A domain"/>
    <property type="match status" value="1"/>
</dbReference>
<evidence type="ECO:0000259" key="1">
    <source>
        <dbReference type="PROSITE" id="PS50234"/>
    </source>
</evidence>
<sequence>MTDSVDSGAADDGVQRFGLLASAMSGCPVDVAEAAPGEPAWTDGATMFVDPVAGAVDQRCAVAVQSSLLAAGSLAPDIVRRIGRRADVARRYLAVEGHRALAQLDELLPPGARLLIDTGLAARSDSPEASLTLALSREPIADPPLIFGAIRSRKILATNKSSMSGHHVPRDQRQRELVELPGDADDNADDVRDIFSSPVGGGGGLGKLLAKLMSVARKLGDGGMPGADTATHRGGSGPVGGGHAVVSMATAAEDGSTGDGLGFKYPEWDIHRREYRQAWCTVQEMEPEPDRSGVPPVPDAHGLRRPLARLGVGLDRCRRQAQGDDIDIDAAVEAQAEFLAGSAPDEAVYIDSLRRRRDLSVLLLLDTSGSVGQPSAAGQTVHDHQRAAAAALMVALHDLGDRVALYAFQSQGRSSVRMMPVKRFGDDVSAVVLRRLHGLRPGAYSRLGAAIRHGSAVLQRHGGTARRLLVVLTDGLAYDHGYERAYGAADARRALAEARRQGIGCLCLTVGAGTDTEELRAVFGSAAHATLPRLDQLSATIGPLFRSALQSADMRRRISKSTTRGVAT</sequence>
<protein>
    <submittedName>
        <fullName evidence="2">Nitric oxide reductase activation protein</fullName>
    </submittedName>
</protein>
<dbReference type="PATRIC" id="fig|280871.6.peg.5109"/>
<dbReference type="Proteomes" id="UP000032221">
    <property type="component" value="Unassembled WGS sequence"/>
</dbReference>
<evidence type="ECO:0000313" key="2">
    <source>
        <dbReference type="EMBL" id="KIU14387.1"/>
    </source>
</evidence>
<dbReference type="InterPro" id="IPR051928">
    <property type="entry name" value="NorD/CobT"/>
</dbReference>
<dbReference type="Pfam" id="PF13519">
    <property type="entry name" value="VWA_2"/>
    <property type="match status" value="1"/>
</dbReference>
<organism evidence="2 3">
    <name type="scientific">Mycolicibacterium llatzerense</name>
    <dbReference type="NCBI Taxonomy" id="280871"/>
    <lineage>
        <taxon>Bacteria</taxon>
        <taxon>Bacillati</taxon>
        <taxon>Actinomycetota</taxon>
        <taxon>Actinomycetes</taxon>
        <taxon>Mycobacteriales</taxon>
        <taxon>Mycobacteriaceae</taxon>
        <taxon>Mycolicibacterium</taxon>
    </lineage>
</organism>
<dbReference type="PROSITE" id="PS50234">
    <property type="entry name" value="VWFA"/>
    <property type="match status" value="1"/>
</dbReference>
<dbReference type="SMART" id="SM00327">
    <property type="entry name" value="VWA"/>
    <property type="match status" value="1"/>
</dbReference>
<name>A0A0D1L7U6_9MYCO</name>
<dbReference type="STRING" id="280871.TL10_24650"/>
<dbReference type="RefSeq" id="WP_043987745.1">
    <property type="nucleotide sequence ID" value="NZ_JXST01000045.1"/>
</dbReference>
<dbReference type="PANTHER" id="PTHR41248:SF1">
    <property type="entry name" value="NORD PROTEIN"/>
    <property type="match status" value="1"/>
</dbReference>
<keyword evidence="3" id="KW-1185">Reference proteome</keyword>
<feature type="domain" description="VWFA" evidence="1">
    <location>
        <begin position="360"/>
        <end position="549"/>
    </location>
</feature>
<proteinExistence type="predicted"/>
<dbReference type="InterPro" id="IPR036465">
    <property type="entry name" value="vWFA_dom_sf"/>
</dbReference>
<dbReference type="AlphaFoldDB" id="A0A0D1L7U6"/>
<dbReference type="SUPFAM" id="SSF53300">
    <property type="entry name" value="vWA-like"/>
    <property type="match status" value="1"/>
</dbReference>
<gene>
    <name evidence="2" type="ORF">TL10_24650</name>
</gene>
<dbReference type="OrthoDB" id="4641313at2"/>
<dbReference type="PANTHER" id="PTHR41248">
    <property type="entry name" value="NORD PROTEIN"/>
    <property type="match status" value="1"/>
</dbReference>
<dbReference type="InterPro" id="IPR002035">
    <property type="entry name" value="VWF_A"/>
</dbReference>
<dbReference type="EMBL" id="JXST01000045">
    <property type="protein sequence ID" value="KIU14387.1"/>
    <property type="molecule type" value="Genomic_DNA"/>
</dbReference>
<evidence type="ECO:0000313" key="3">
    <source>
        <dbReference type="Proteomes" id="UP000032221"/>
    </source>
</evidence>
<reference evidence="2 3" key="1">
    <citation type="submission" date="2015-01" db="EMBL/GenBank/DDBJ databases">
        <title>Genome sequence of Mycobacterium llatzerense and Mycobacterium immunogenum recovered from brain abscess.</title>
        <authorList>
            <person name="Greninger A.L."/>
            <person name="Langelier C."/>
            <person name="Cunningham G."/>
            <person name="Chiu C.Y."/>
            <person name="Miller S."/>
        </authorList>
    </citation>
    <scope>NUCLEOTIDE SEQUENCE [LARGE SCALE GENOMIC DNA]</scope>
    <source>
        <strain evidence="2 3">CLUC14</strain>
    </source>
</reference>